<dbReference type="AlphaFoldDB" id="C9RII7"/>
<protein>
    <submittedName>
        <fullName evidence="3">Conserved domain protein</fullName>
    </submittedName>
</protein>
<dbReference type="Proteomes" id="UP000000517">
    <property type="component" value="Chromosome"/>
</dbReference>
<dbReference type="HOGENOM" id="CLU_320731_0_0_0"/>
<evidence type="ECO:0000313" key="4">
    <source>
        <dbReference type="Proteomes" id="UP000000517"/>
    </source>
</evidence>
<dbReference type="InterPro" id="IPR016187">
    <property type="entry name" value="CTDL_fold"/>
</dbReference>
<dbReference type="Gene3D" id="3.90.1580.10">
    <property type="entry name" value="paralog of FGE (formylglycine-generating enzyme)"/>
    <property type="match status" value="1"/>
</dbReference>
<dbReference type="PANTHER" id="PTHR23150:SF19">
    <property type="entry name" value="FORMYLGLYCINE-GENERATING ENZYME"/>
    <property type="match status" value="1"/>
</dbReference>
<dbReference type="Pfam" id="PF03781">
    <property type="entry name" value="FGE-sulfatase"/>
    <property type="match status" value="1"/>
</dbReference>
<dbReference type="EMBL" id="CP001792">
    <property type="protein sequence ID" value="ACX75458.1"/>
    <property type="molecule type" value="Genomic_DNA"/>
</dbReference>
<reference evidence="3" key="3">
    <citation type="submission" date="2010-08" db="EMBL/GenBank/DDBJ databases">
        <authorList>
            <person name="Durkin A.S."/>
            <person name="Nelson K.E."/>
            <person name="Morrison M."/>
            <person name="Forsberg C.W."/>
            <person name="Wilson D.B."/>
            <person name="Russell J.B."/>
            <person name="Cann I.K.O."/>
            <person name="Mackie R.I."/>
            <person name="White B.A."/>
        </authorList>
    </citation>
    <scope>NUCLEOTIDE SEQUENCE</scope>
    <source>
        <strain evidence="3">S85</strain>
    </source>
</reference>
<dbReference type="OrthoDB" id="9809364at2"/>
<evidence type="ECO:0000313" key="5">
    <source>
        <dbReference type="Proteomes" id="UP000001497"/>
    </source>
</evidence>
<dbReference type="STRING" id="59374.FSU_2368"/>
<dbReference type="GO" id="GO:0120147">
    <property type="term" value="F:formylglycine-generating oxidase activity"/>
    <property type="evidence" value="ECO:0007669"/>
    <property type="project" value="TreeGrafter"/>
</dbReference>
<reference evidence="2 5" key="1">
    <citation type="submission" date="2009-10" db="EMBL/GenBank/DDBJ databases">
        <title>Complete sequence of Fibrobacter succinogenes subsp. succinogenes S85.</title>
        <authorList>
            <consortium name="US DOE Joint Genome Institute"/>
            <person name="Lucas S."/>
            <person name="Copeland A."/>
            <person name="Lapidus A."/>
            <person name="Glavina del Rio T."/>
            <person name="Tice H."/>
            <person name="Bruce D."/>
            <person name="Goodwin L."/>
            <person name="Pitluck S."/>
            <person name="Chertkov O."/>
            <person name="Detter J.C."/>
            <person name="Han C."/>
            <person name="Tapia R."/>
            <person name="Larimer F."/>
            <person name="Land M."/>
            <person name="Hauser L."/>
            <person name="Kyrpides N."/>
            <person name="Mikhailova N."/>
            <person name="Weimer P.J."/>
            <person name="Stevenson D.M."/>
            <person name="Boyum J."/>
            <person name="Brumm P.I."/>
            <person name="Mead D."/>
        </authorList>
    </citation>
    <scope>NUCLEOTIDE SEQUENCE [LARGE SCALE GENOMIC DNA]</scope>
    <source>
        <strain evidence="5">ATCC 19169 / S85</strain>
        <strain evidence="2">S85</strain>
    </source>
</reference>
<evidence type="ECO:0000313" key="2">
    <source>
        <dbReference type="EMBL" id="ACX75458.1"/>
    </source>
</evidence>
<dbReference type="SUPFAM" id="SSF82171">
    <property type="entry name" value="DPP6 N-terminal domain-like"/>
    <property type="match status" value="1"/>
</dbReference>
<dbReference type="eggNOG" id="COG1262">
    <property type="taxonomic scope" value="Bacteria"/>
</dbReference>
<dbReference type="InterPro" id="IPR051043">
    <property type="entry name" value="Sulfatase_Mod_Factor_Kinase"/>
</dbReference>
<sequence>MIVFTSIHKMLCRITLPILVMFFWGCSDSEGISKKEASSEEEVPVEGFAYIHSKGKTTVLGTMSKTAKADEQPAMKVYFDYDFCVGVHEVTQGEFGQLMNRSFKKDSFDYPQANVTFYDAVLYANALSKKYKMDTVYTYSKAQFAEDKSCENLVGLKTNYDVWGFRLPTEAEWMFVANTRSDDISGKLKEWVNDWKGFFADTTIENFVGAANANGMDEKILKGSSFVKENVPLYARGDFYTVTPLSKAEYVGFRLVWGKIENAVWFNPSSGAVTSVVTPLALAENIRNLFGTYQAKLVFRNDETGNIAYINYANAANSVVEIQDDIDSYHPDVSPDGKYVAFCTGLEGVAGESSVYVRKLEESGSGLVKLNVEGAAIPRWRILDNGDTVIVFVTNPGTNKSESTWNEYSTWYVPFKDGKFGTPKKVLQGSFHGGLSFEKGFAVTGASLLRATRFTDKSQNNELWYNGEQACNVSLSRDGRDRTMFLDFAGKTGAAFVGKKYSVHEMLLIADSTGKLVQSIESPKGYTFDHAEWVADKNFAVATLANANGVHQKIALVDVASNKVMELAEGSELWHPCLWVKQKKIVTQESSSSSKTVESSTSAEILFVLDPDSAGMYLNSKYGAVGNGLMRNNMELLWNFHDQANVIVLGSSRPLDGIVPKQFNEKFFVLNLAQTPSGIYESKFYLDHYVYPHVKNLRYIILSLDYDLWRYGPESDHNFFYSNYKSFPGYIYDKNHGYWASGIPEGLAELTEDGYSDQNGVALRENMGYWSVGSCNGWGTSVCGWDSTSLTPRGIKMAMDTLVNLIETADKRDIYVIGIVFPVSPNYKKTGRFACYGTRRSVADSLTKVLTAMHEKYPHFIVMDENKMGDHDYPDSMADDQQHLCPVGATQMTHRVDSLLMTLD</sequence>
<accession>C9RII7</accession>
<evidence type="ECO:0000259" key="1">
    <source>
        <dbReference type="Pfam" id="PF03781"/>
    </source>
</evidence>
<dbReference type="InterPro" id="IPR022277">
    <property type="entry name" value="CHP02171_FIBSS"/>
</dbReference>
<dbReference type="SUPFAM" id="SSF56436">
    <property type="entry name" value="C-type lectin-like"/>
    <property type="match status" value="1"/>
</dbReference>
<dbReference type="InterPro" id="IPR005532">
    <property type="entry name" value="SUMF_dom"/>
</dbReference>
<dbReference type="KEGG" id="fsc:FSU_2368"/>
<dbReference type="PANTHER" id="PTHR23150">
    <property type="entry name" value="SULFATASE MODIFYING FACTOR 1, 2"/>
    <property type="match status" value="1"/>
</dbReference>
<dbReference type="Proteomes" id="UP000001497">
    <property type="component" value="Chromosome"/>
</dbReference>
<dbReference type="InterPro" id="IPR042095">
    <property type="entry name" value="SUMF_sf"/>
</dbReference>
<dbReference type="NCBIfam" id="TIGR02171">
    <property type="entry name" value="Fb_sc_TIGR02171"/>
    <property type="match status" value="1"/>
</dbReference>
<reference evidence="4" key="2">
    <citation type="submission" date="2010-08" db="EMBL/GenBank/DDBJ databases">
        <title>Complete sequence of Fibrobacter succinogenes subsp. succinogenes S85.</title>
        <authorList>
            <person name="Durkin A.S."/>
            <person name="Nelson K.E."/>
            <person name="Morrison M."/>
            <person name="Forsberg C.W."/>
            <person name="Wilson D.B."/>
            <person name="Russell J.B."/>
            <person name="Cann I.K.O."/>
            <person name="Mackie R.I."/>
            <person name="White B.A."/>
        </authorList>
    </citation>
    <scope>NUCLEOTIDE SEQUENCE [LARGE SCALE GENOMIC DNA]</scope>
    <source>
        <strain evidence="4">ATCC 19169 / S85</strain>
    </source>
</reference>
<keyword evidence="5" id="KW-1185">Reference proteome</keyword>
<dbReference type="EMBL" id="CP002158">
    <property type="protein sequence ID" value="ADL25774.1"/>
    <property type="molecule type" value="Genomic_DNA"/>
</dbReference>
<gene>
    <name evidence="2" type="ordered locus">Fisuc_1866</name>
    <name evidence="3" type="ordered locus">FSU_2368</name>
</gene>
<feature type="domain" description="Sulfatase-modifying factor enzyme-like" evidence="1">
    <location>
        <begin position="58"/>
        <end position="177"/>
    </location>
</feature>
<proteinExistence type="predicted"/>
<organism evidence="3 4">
    <name type="scientific">Fibrobacter succinogenes (strain ATCC 19169 / S85)</name>
    <dbReference type="NCBI Taxonomy" id="59374"/>
    <lineage>
        <taxon>Bacteria</taxon>
        <taxon>Pseudomonadati</taxon>
        <taxon>Fibrobacterota</taxon>
        <taxon>Fibrobacteria</taxon>
        <taxon>Fibrobacterales</taxon>
        <taxon>Fibrobacteraceae</taxon>
        <taxon>Fibrobacter</taxon>
    </lineage>
</organism>
<name>C9RII7_FIBSS</name>
<dbReference type="KEGG" id="fsu:Fisuc_1866"/>
<evidence type="ECO:0000313" key="3">
    <source>
        <dbReference type="EMBL" id="ADL25774.1"/>
    </source>
</evidence>
<dbReference type="eggNOG" id="COG0799">
    <property type="taxonomic scope" value="Bacteria"/>
</dbReference>